<dbReference type="Proteomes" id="UP000199766">
    <property type="component" value="Unassembled WGS sequence"/>
</dbReference>
<dbReference type="GO" id="GO:0008233">
    <property type="term" value="F:peptidase activity"/>
    <property type="evidence" value="ECO:0007669"/>
    <property type="project" value="UniProtKB-KW"/>
</dbReference>
<protein>
    <submittedName>
        <fullName evidence="2">Transglutaminase-like enzyme, putative cysteine protease</fullName>
    </submittedName>
</protein>
<dbReference type="SUPFAM" id="SSF54001">
    <property type="entry name" value="Cysteine proteinases"/>
    <property type="match status" value="1"/>
</dbReference>
<dbReference type="Pfam" id="PF08379">
    <property type="entry name" value="Bact_transglu_N"/>
    <property type="match status" value="1"/>
</dbReference>
<dbReference type="Pfam" id="PF01841">
    <property type="entry name" value="Transglut_core"/>
    <property type="match status" value="1"/>
</dbReference>
<evidence type="ECO:0000259" key="1">
    <source>
        <dbReference type="SMART" id="SM00460"/>
    </source>
</evidence>
<keyword evidence="2" id="KW-0645">Protease</keyword>
<dbReference type="STRING" id="180197.SAMN02982919_01343"/>
<gene>
    <name evidence="2" type="ORF">SAMN02982919_01343</name>
</gene>
<name>A0A1H9J9Q4_9BURK</name>
<keyword evidence="3" id="KW-1185">Reference proteome</keyword>
<dbReference type="GO" id="GO:0006508">
    <property type="term" value="P:proteolysis"/>
    <property type="evidence" value="ECO:0007669"/>
    <property type="project" value="UniProtKB-KW"/>
</dbReference>
<dbReference type="InterPro" id="IPR013589">
    <property type="entry name" value="Bac_transglu_N"/>
</dbReference>
<dbReference type="InterPro" id="IPR002931">
    <property type="entry name" value="Transglutaminase-like"/>
</dbReference>
<evidence type="ECO:0000313" key="3">
    <source>
        <dbReference type="Proteomes" id="UP000199766"/>
    </source>
</evidence>
<dbReference type="AlphaFoldDB" id="A0A1H9J9Q4"/>
<dbReference type="SMART" id="SM00460">
    <property type="entry name" value="TGc"/>
    <property type="match status" value="1"/>
</dbReference>
<dbReference type="RefSeq" id="WP_091454647.1">
    <property type="nucleotide sequence ID" value="NZ_FOGD01000002.1"/>
</dbReference>
<reference evidence="2 3" key="1">
    <citation type="submission" date="2016-10" db="EMBL/GenBank/DDBJ databases">
        <authorList>
            <person name="de Groot N.N."/>
        </authorList>
    </citation>
    <scope>NUCLEOTIDE SEQUENCE [LARGE SCALE GENOMIC DNA]</scope>
    <source>
        <strain evidence="2 3">ATCC 35958</strain>
    </source>
</reference>
<sequence>MLLQVTHETRYDYQPAVETAQHVLCLRPINTACQQVLEHQLDIHPHPASRTERTDVFGNHLCQFSMQSPHETLRVVSHSAIQTQAPATATSIQTWESVRESLRYQHGMVYDPAVEFTFPSPHIPRHHEFVNYAQPSFRPGRPLLDAARELMQRIYQDFTYSAQSTELNTPALTALAQRKGVCQDFAQIFIACLRSLGLPGRYVSGYLLTTPPPGKPRLIGSDASHAWVQVYLPDLHAEHPGQGWYDLDPTNNHDGWGSPNEDYVTVARGRDYSDVAPMRGVIHGGTRHTLHVGVTVAPVEESAQA</sequence>
<dbReference type="Gene3D" id="3.10.620.30">
    <property type="match status" value="1"/>
</dbReference>
<dbReference type="OrthoDB" id="5438043at2"/>
<feature type="domain" description="Transglutaminase-like" evidence="1">
    <location>
        <begin position="174"/>
        <end position="251"/>
    </location>
</feature>
<accession>A0A1H9J9Q4</accession>
<organism evidence="2 3">
    <name type="scientific">Giesbergeria anulus</name>
    <dbReference type="NCBI Taxonomy" id="180197"/>
    <lineage>
        <taxon>Bacteria</taxon>
        <taxon>Pseudomonadati</taxon>
        <taxon>Pseudomonadota</taxon>
        <taxon>Betaproteobacteria</taxon>
        <taxon>Burkholderiales</taxon>
        <taxon>Comamonadaceae</taxon>
        <taxon>Giesbergeria</taxon>
    </lineage>
</organism>
<keyword evidence="2" id="KW-0378">Hydrolase</keyword>
<dbReference type="PANTHER" id="PTHR33490">
    <property type="entry name" value="BLR5614 PROTEIN-RELATED"/>
    <property type="match status" value="1"/>
</dbReference>
<dbReference type="PANTHER" id="PTHR33490:SF7">
    <property type="entry name" value="BLR2979 PROTEIN"/>
    <property type="match status" value="1"/>
</dbReference>
<evidence type="ECO:0000313" key="2">
    <source>
        <dbReference type="EMBL" id="SEQ83542.1"/>
    </source>
</evidence>
<dbReference type="EMBL" id="FOGD01000002">
    <property type="protein sequence ID" value="SEQ83542.1"/>
    <property type="molecule type" value="Genomic_DNA"/>
</dbReference>
<dbReference type="InterPro" id="IPR038765">
    <property type="entry name" value="Papain-like_cys_pep_sf"/>
</dbReference>
<proteinExistence type="predicted"/>